<dbReference type="Gene3D" id="1.25.40.180">
    <property type="match status" value="1"/>
</dbReference>
<feature type="region of interest" description="Disordered" evidence="1">
    <location>
        <begin position="722"/>
        <end position="989"/>
    </location>
</feature>
<dbReference type="SUPFAM" id="SSF55277">
    <property type="entry name" value="GYF domain"/>
    <property type="match status" value="1"/>
</dbReference>
<dbReference type="InterPro" id="IPR003890">
    <property type="entry name" value="MIF4G-like_typ-3"/>
</dbReference>
<feature type="region of interest" description="Disordered" evidence="1">
    <location>
        <begin position="433"/>
        <end position="459"/>
    </location>
</feature>
<dbReference type="OrthoDB" id="10651611at2759"/>
<accession>A0A9D4TIH1</accession>
<dbReference type="InterPro" id="IPR003169">
    <property type="entry name" value="GYF"/>
</dbReference>
<feature type="region of interest" description="Disordered" evidence="1">
    <location>
        <begin position="477"/>
        <end position="512"/>
    </location>
</feature>
<feature type="compositionally biased region" description="Low complexity" evidence="1">
    <location>
        <begin position="541"/>
        <end position="564"/>
    </location>
</feature>
<feature type="region of interest" description="Disordered" evidence="1">
    <location>
        <begin position="327"/>
        <end position="364"/>
    </location>
</feature>
<dbReference type="InterPro" id="IPR016024">
    <property type="entry name" value="ARM-type_fold"/>
</dbReference>
<dbReference type="SUPFAM" id="SSF48371">
    <property type="entry name" value="ARM repeat"/>
    <property type="match status" value="1"/>
</dbReference>
<proteinExistence type="predicted"/>
<evidence type="ECO:0000313" key="4">
    <source>
        <dbReference type="Proteomes" id="UP001055712"/>
    </source>
</evidence>
<feature type="compositionally biased region" description="Low complexity" evidence="1">
    <location>
        <begin position="592"/>
        <end position="602"/>
    </location>
</feature>
<dbReference type="EMBL" id="SIDB01000011">
    <property type="protein sequence ID" value="KAI3426235.1"/>
    <property type="molecule type" value="Genomic_DNA"/>
</dbReference>
<dbReference type="Pfam" id="PF02854">
    <property type="entry name" value="MIF4G"/>
    <property type="match status" value="1"/>
</dbReference>
<protein>
    <recommendedName>
        <fullName evidence="2">GYF domain-containing protein</fullName>
    </recommendedName>
</protein>
<reference evidence="3" key="2">
    <citation type="submission" date="2020-11" db="EMBL/GenBank/DDBJ databases">
        <authorList>
            <person name="Cecchin M."/>
            <person name="Marcolungo L."/>
            <person name="Rossato M."/>
            <person name="Girolomoni L."/>
            <person name="Cosentino E."/>
            <person name="Cuine S."/>
            <person name="Li-Beisson Y."/>
            <person name="Delledonne M."/>
            <person name="Ballottari M."/>
        </authorList>
    </citation>
    <scope>NUCLEOTIDE SEQUENCE</scope>
    <source>
        <strain evidence="3">211/11P</strain>
        <tissue evidence="3">Whole cell</tissue>
    </source>
</reference>
<feature type="compositionally biased region" description="Low complexity" evidence="1">
    <location>
        <begin position="611"/>
        <end position="631"/>
    </location>
</feature>
<gene>
    <name evidence="3" type="ORF">D9Q98_008611</name>
</gene>
<feature type="compositionally biased region" description="Low complexity" evidence="1">
    <location>
        <begin position="759"/>
        <end position="778"/>
    </location>
</feature>
<organism evidence="3 4">
    <name type="scientific">Chlorella vulgaris</name>
    <name type="common">Green alga</name>
    <dbReference type="NCBI Taxonomy" id="3077"/>
    <lineage>
        <taxon>Eukaryota</taxon>
        <taxon>Viridiplantae</taxon>
        <taxon>Chlorophyta</taxon>
        <taxon>core chlorophytes</taxon>
        <taxon>Trebouxiophyceae</taxon>
        <taxon>Chlorellales</taxon>
        <taxon>Chlorellaceae</taxon>
        <taxon>Chlorella clade</taxon>
        <taxon>Chlorella</taxon>
    </lineage>
</organism>
<comment type="caution">
    <text evidence="3">The sequence shown here is derived from an EMBL/GenBank/DDBJ whole genome shotgun (WGS) entry which is preliminary data.</text>
</comment>
<feature type="compositionally biased region" description="Low complexity" evidence="1">
    <location>
        <begin position="860"/>
        <end position="876"/>
    </location>
</feature>
<feature type="compositionally biased region" description="Low complexity" evidence="1">
    <location>
        <begin position="483"/>
        <end position="501"/>
    </location>
</feature>
<keyword evidence="4" id="KW-1185">Reference proteome</keyword>
<feature type="region of interest" description="Disordered" evidence="1">
    <location>
        <begin position="526"/>
        <end position="654"/>
    </location>
</feature>
<feature type="compositionally biased region" description="Gly residues" evidence="1">
    <location>
        <begin position="741"/>
        <end position="758"/>
    </location>
</feature>
<feature type="compositionally biased region" description="Polar residues" evidence="1">
    <location>
        <begin position="923"/>
        <end position="932"/>
    </location>
</feature>
<feature type="compositionally biased region" description="Low complexity" evidence="1">
    <location>
        <begin position="967"/>
        <end position="989"/>
    </location>
</feature>
<dbReference type="Proteomes" id="UP001055712">
    <property type="component" value="Unassembled WGS sequence"/>
</dbReference>
<name>A0A9D4TIH1_CHLVU</name>
<feature type="compositionally biased region" description="Gly residues" evidence="1">
    <location>
        <begin position="632"/>
        <end position="645"/>
    </location>
</feature>
<dbReference type="GO" id="GO:0003723">
    <property type="term" value="F:RNA binding"/>
    <property type="evidence" value="ECO:0007669"/>
    <property type="project" value="InterPro"/>
</dbReference>
<feature type="compositionally biased region" description="Basic and acidic residues" evidence="1">
    <location>
        <begin position="808"/>
        <end position="823"/>
    </location>
</feature>
<dbReference type="Gene3D" id="3.30.1490.40">
    <property type="match status" value="1"/>
</dbReference>
<evidence type="ECO:0000313" key="3">
    <source>
        <dbReference type="EMBL" id="KAI3426235.1"/>
    </source>
</evidence>
<reference evidence="3" key="1">
    <citation type="journal article" date="2019" name="Plant J.">
        <title>Chlorella vulgaris genome assembly and annotation reveals the molecular basis for metabolic acclimation to high light conditions.</title>
        <authorList>
            <person name="Cecchin M."/>
            <person name="Marcolungo L."/>
            <person name="Rossato M."/>
            <person name="Girolomoni L."/>
            <person name="Cosentino E."/>
            <person name="Cuine S."/>
            <person name="Li-Beisson Y."/>
            <person name="Delledonne M."/>
            <person name="Ballottari M."/>
        </authorList>
    </citation>
    <scope>NUCLEOTIDE SEQUENCE</scope>
    <source>
        <strain evidence="3">211/11P</strain>
    </source>
</reference>
<feature type="compositionally biased region" description="Low complexity" evidence="1">
    <location>
        <begin position="433"/>
        <end position="448"/>
    </location>
</feature>
<sequence length="989" mass="99941">MDDLPPAVAAAALEPPAMLAESLQPGATAKFAAQLASSQLDAQSADALASEMFAAAIQGPDEAASVAQLLAKVLALCPGGGGSGKQLRRLVLTRCEQALDVTPPAGLNRSYQEKMAAMAFLAALHNAGVVPPSVMHSCLAELLRGSPGSAVHDLECFAMLLSATGHCLEADSPQSKAQVRQHCEAVRKILDEGVVGASIELTAQLRELLVLCEAGWPQPQAPTPAAPAAPPVAVQQQPAVPLPMPLGRASQPPSSAHPGAAAAGAVEAEADAAADDALANICGDSQQAPGLTRPQASVSAARTLHAAAAPFTPASAAFPAASAAAPGSEASVVPTPPQAVPASPASMHLWPPPPAPQALPQAAPQAALRDEWEYLAPDDVTVYGPFSMRQLLYWAEKGHMDGEVKVRQHSVAGSTNWHPLSTAALATFDTLGKQQTGAAQQAGGRDASPPTPPPQPAMVAPVATASWLPLSHLPVPPPPPELPASQLPPLASLSASSPASPRQAHAHGPGLASGLDLAAAHRMWAQATSPRRAVGTPPSSPSARLAPAAAAAAAAPEESEWPALPSQPPSTPAPKAATNDTLAALEARRKQQVAAAQQAGGWVPPPPPPAAARAPLPLQRQQVTGQGRANGSNGGGSYGRGGNGGRKQKGVGFSDDKEWLLRNARGKVSGPYTGTEVISMLNNDTLAEESWVKKIDWKDFKPMEDVEGAIVEMFSIKPQPCATTAAAQRRRDADAENARQGGNGGSGGSSDSGNGGSWSGRSSVTVAKAAALSAKNASQGTLGPGPFRALPGGAHHSVPTPQPQPQRHNSEEKDEQQREQEKVEEQEEGGEQGQDDKEGEEEDAGGMPTLGGSVALLATPGSSNAADAPAASTPASERYTPGQPALNTSLLAEFTPSPAESSSTGHAGGRAGGRALAAVPMQSPGSSGSCSNGDADDDSPVSAPPGLTMQAGLPAAGGPQQTDARKPAFAAWSAAAAADGADGAVGRSA</sequence>
<evidence type="ECO:0000256" key="1">
    <source>
        <dbReference type="SAM" id="MobiDB-lite"/>
    </source>
</evidence>
<dbReference type="PROSITE" id="PS50829">
    <property type="entry name" value="GYF"/>
    <property type="match status" value="1"/>
</dbReference>
<dbReference type="Pfam" id="PF02213">
    <property type="entry name" value="GYF"/>
    <property type="match status" value="1"/>
</dbReference>
<feature type="region of interest" description="Disordered" evidence="1">
    <location>
        <begin position="242"/>
        <end position="268"/>
    </location>
</feature>
<dbReference type="InterPro" id="IPR035445">
    <property type="entry name" value="GYF-like_dom_sf"/>
</dbReference>
<feature type="domain" description="GYF" evidence="2">
    <location>
        <begin position="369"/>
        <end position="426"/>
    </location>
</feature>
<evidence type="ECO:0000259" key="2">
    <source>
        <dbReference type="PROSITE" id="PS50829"/>
    </source>
</evidence>
<dbReference type="AlphaFoldDB" id="A0A9D4TIH1"/>
<feature type="compositionally biased region" description="Low complexity" evidence="1">
    <location>
        <begin position="249"/>
        <end position="267"/>
    </location>
</feature>